<reference evidence="7 8" key="1">
    <citation type="journal article" date="2023" name="IMA Fungus">
        <title>Comparative genomic study of the Penicillium genus elucidates a diverse pangenome and 15 lateral gene transfer events.</title>
        <authorList>
            <person name="Petersen C."/>
            <person name="Sorensen T."/>
            <person name="Nielsen M.R."/>
            <person name="Sondergaard T.E."/>
            <person name="Sorensen J.L."/>
            <person name="Fitzpatrick D.A."/>
            <person name="Frisvad J.C."/>
            <person name="Nielsen K.L."/>
        </authorList>
    </citation>
    <scope>NUCLEOTIDE SEQUENCE [LARGE SCALE GENOMIC DNA]</scope>
    <source>
        <strain evidence="7 8">IBT 35679</strain>
    </source>
</reference>
<gene>
    <name evidence="7" type="ORF">N7494_006924</name>
</gene>
<protein>
    <recommendedName>
        <fullName evidence="9">Cytochrome P450</fullName>
    </recommendedName>
</protein>
<keyword evidence="5" id="KW-0408">Iron</keyword>
<dbReference type="PANTHER" id="PTHR24291">
    <property type="entry name" value="CYTOCHROME P450 FAMILY 4"/>
    <property type="match status" value="1"/>
</dbReference>
<dbReference type="SUPFAM" id="SSF48264">
    <property type="entry name" value="Cytochrome P450"/>
    <property type="match status" value="1"/>
</dbReference>
<organism evidence="7 8">
    <name type="scientific">Penicillium frequentans</name>
    <dbReference type="NCBI Taxonomy" id="3151616"/>
    <lineage>
        <taxon>Eukaryota</taxon>
        <taxon>Fungi</taxon>
        <taxon>Dikarya</taxon>
        <taxon>Ascomycota</taxon>
        <taxon>Pezizomycotina</taxon>
        <taxon>Eurotiomycetes</taxon>
        <taxon>Eurotiomycetidae</taxon>
        <taxon>Eurotiales</taxon>
        <taxon>Aspergillaceae</taxon>
        <taxon>Penicillium</taxon>
    </lineage>
</organism>
<dbReference type="EMBL" id="JAQIZZ010000005">
    <property type="protein sequence ID" value="KAJ5541848.1"/>
    <property type="molecule type" value="Genomic_DNA"/>
</dbReference>
<name>A0AAD6GGL9_9EURO</name>
<dbReference type="GO" id="GO:0020037">
    <property type="term" value="F:heme binding"/>
    <property type="evidence" value="ECO:0007669"/>
    <property type="project" value="InterPro"/>
</dbReference>
<dbReference type="PRINTS" id="PR00463">
    <property type="entry name" value="EP450I"/>
</dbReference>
<evidence type="ECO:0000256" key="3">
    <source>
        <dbReference type="ARBA" id="ARBA00022723"/>
    </source>
</evidence>
<accession>A0AAD6GGL9</accession>
<comment type="similarity">
    <text evidence="1">Belongs to the cytochrome P450 family.</text>
</comment>
<dbReference type="GO" id="GO:0004497">
    <property type="term" value="F:monooxygenase activity"/>
    <property type="evidence" value="ECO:0007669"/>
    <property type="project" value="UniProtKB-KW"/>
</dbReference>
<dbReference type="AlphaFoldDB" id="A0AAD6GGL9"/>
<keyword evidence="6" id="KW-0503">Monooxygenase</keyword>
<evidence type="ECO:0000313" key="8">
    <source>
        <dbReference type="Proteomes" id="UP001220324"/>
    </source>
</evidence>
<dbReference type="GO" id="GO:0005506">
    <property type="term" value="F:iron ion binding"/>
    <property type="evidence" value="ECO:0007669"/>
    <property type="project" value="InterPro"/>
</dbReference>
<dbReference type="InterPro" id="IPR036396">
    <property type="entry name" value="Cyt_P450_sf"/>
</dbReference>
<evidence type="ECO:0008006" key="9">
    <source>
        <dbReference type="Google" id="ProtNLM"/>
    </source>
</evidence>
<dbReference type="GO" id="GO:0043386">
    <property type="term" value="P:mycotoxin biosynthetic process"/>
    <property type="evidence" value="ECO:0007669"/>
    <property type="project" value="UniProtKB-ARBA"/>
</dbReference>
<dbReference type="Proteomes" id="UP001220324">
    <property type="component" value="Unassembled WGS sequence"/>
</dbReference>
<sequence length="187" mass="21243">MKTRPNAQKQTYLDPKFKKWATVQTRLFLFVGHDSEAATIIYSIFLLSKNPDALAKVHMEHETVFGSDVSAYDELMEHPENINQLPYTHAVIKEILRLYPPANGLRGGQTGVSLHDEHGRSFTLPALASRKGPSVIPPARGWRRFEHGARQCIGQNISLMDFKASRVMVLRQFDFHDAYAEYYALSP</sequence>
<dbReference type="Gene3D" id="1.10.630.10">
    <property type="entry name" value="Cytochrome P450"/>
    <property type="match status" value="2"/>
</dbReference>
<evidence type="ECO:0000256" key="4">
    <source>
        <dbReference type="ARBA" id="ARBA00023002"/>
    </source>
</evidence>
<evidence type="ECO:0000256" key="5">
    <source>
        <dbReference type="ARBA" id="ARBA00023004"/>
    </source>
</evidence>
<evidence type="ECO:0000313" key="7">
    <source>
        <dbReference type="EMBL" id="KAJ5541848.1"/>
    </source>
</evidence>
<dbReference type="PRINTS" id="PR00385">
    <property type="entry name" value="P450"/>
</dbReference>
<dbReference type="Pfam" id="PF00067">
    <property type="entry name" value="p450"/>
    <property type="match status" value="1"/>
</dbReference>
<evidence type="ECO:0000256" key="2">
    <source>
        <dbReference type="ARBA" id="ARBA00022617"/>
    </source>
</evidence>
<keyword evidence="4" id="KW-0560">Oxidoreductase</keyword>
<keyword evidence="2" id="KW-0349">Heme</keyword>
<proteinExistence type="inferred from homology"/>
<evidence type="ECO:0000256" key="1">
    <source>
        <dbReference type="ARBA" id="ARBA00010617"/>
    </source>
</evidence>
<dbReference type="PANTHER" id="PTHR24291:SF50">
    <property type="entry name" value="BIFUNCTIONAL ALBAFLAVENONE MONOOXYGENASE_TERPENE SYNTHASE"/>
    <property type="match status" value="1"/>
</dbReference>
<dbReference type="InterPro" id="IPR002401">
    <property type="entry name" value="Cyt_P450_E_grp-I"/>
</dbReference>
<dbReference type="GO" id="GO:0016705">
    <property type="term" value="F:oxidoreductase activity, acting on paired donors, with incorporation or reduction of molecular oxygen"/>
    <property type="evidence" value="ECO:0007669"/>
    <property type="project" value="InterPro"/>
</dbReference>
<evidence type="ECO:0000256" key="6">
    <source>
        <dbReference type="ARBA" id="ARBA00023033"/>
    </source>
</evidence>
<comment type="caution">
    <text evidence="7">The sequence shown here is derived from an EMBL/GenBank/DDBJ whole genome shotgun (WGS) entry which is preliminary data.</text>
</comment>
<keyword evidence="8" id="KW-1185">Reference proteome</keyword>
<dbReference type="InterPro" id="IPR001128">
    <property type="entry name" value="Cyt_P450"/>
</dbReference>
<keyword evidence="3" id="KW-0479">Metal-binding</keyword>
<dbReference type="InterPro" id="IPR050196">
    <property type="entry name" value="Cytochrome_P450_Monoox"/>
</dbReference>